<name>D3BHR2_HETP5</name>
<dbReference type="AlphaFoldDB" id="D3BHR2"/>
<dbReference type="GeneID" id="31363756"/>
<organism evidence="1 2">
    <name type="scientific">Heterostelium pallidum (strain ATCC 26659 / Pp 5 / PN500)</name>
    <name type="common">Cellular slime mold</name>
    <name type="synonym">Polysphondylium pallidum</name>
    <dbReference type="NCBI Taxonomy" id="670386"/>
    <lineage>
        <taxon>Eukaryota</taxon>
        <taxon>Amoebozoa</taxon>
        <taxon>Evosea</taxon>
        <taxon>Eumycetozoa</taxon>
        <taxon>Dictyostelia</taxon>
        <taxon>Acytosteliales</taxon>
        <taxon>Acytosteliaceae</taxon>
        <taxon>Heterostelium</taxon>
    </lineage>
</organism>
<keyword evidence="2" id="KW-1185">Reference proteome</keyword>
<accession>D3BHR2</accession>
<proteinExistence type="predicted"/>
<sequence length="33" mass="3931">MTSHRCQTLSLAENVIKQHFEELHQYLVIAYVE</sequence>
<dbReference type="RefSeq" id="XP_020430936.1">
    <property type="nucleotide sequence ID" value="XM_020579097.1"/>
</dbReference>
<protein>
    <submittedName>
        <fullName evidence="1">Uncharacterized protein</fullName>
    </submittedName>
</protein>
<dbReference type="InParanoid" id="D3BHR2"/>
<dbReference type="Proteomes" id="UP000001396">
    <property type="component" value="Unassembled WGS sequence"/>
</dbReference>
<evidence type="ECO:0000313" key="2">
    <source>
        <dbReference type="Proteomes" id="UP000001396"/>
    </source>
</evidence>
<reference evidence="1 2" key="1">
    <citation type="journal article" date="2011" name="Genome Res.">
        <title>Phylogeny-wide analysis of social amoeba genomes highlights ancient origins for complex intercellular communication.</title>
        <authorList>
            <person name="Heidel A.J."/>
            <person name="Lawal H.M."/>
            <person name="Felder M."/>
            <person name="Schilde C."/>
            <person name="Helps N.R."/>
            <person name="Tunggal B."/>
            <person name="Rivero F."/>
            <person name="John U."/>
            <person name="Schleicher M."/>
            <person name="Eichinger L."/>
            <person name="Platzer M."/>
            <person name="Noegel A.A."/>
            <person name="Schaap P."/>
            <person name="Gloeckner G."/>
        </authorList>
    </citation>
    <scope>NUCLEOTIDE SEQUENCE [LARGE SCALE GENOMIC DNA]</scope>
    <source>
        <strain evidence="2">ATCC 26659 / Pp 5 / PN500</strain>
    </source>
</reference>
<gene>
    <name evidence="1" type="ORF">PPL_08276</name>
</gene>
<evidence type="ECO:0000313" key="1">
    <source>
        <dbReference type="EMBL" id="EFA78812.1"/>
    </source>
</evidence>
<comment type="caution">
    <text evidence="1">The sequence shown here is derived from an EMBL/GenBank/DDBJ whole genome shotgun (WGS) entry which is preliminary data.</text>
</comment>
<dbReference type="EMBL" id="ADBJ01000037">
    <property type="protein sequence ID" value="EFA78812.1"/>
    <property type="molecule type" value="Genomic_DNA"/>
</dbReference>